<keyword evidence="11" id="KW-0479">Metal-binding</keyword>
<evidence type="ECO:0000313" key="15">
    <source>
        <dbReference type="EMBL" id="MEU9581535.1"/>
    </source>
</evidence>
<feature type="compositionally biased region" description="Pro residues" evidence="12">
    <location>
        <begin position="404"/>
        <end position="419"/>
    </location>
</feature>
<dbReference type="InterPro" id="IPR012292">
    <property type="entry name" value="Globin/Proto"/>
</dbReference>
<comment type="catalytic activity">
    <reaction evidence="9">
        <text>2 nitric oxide + NADH + 2 O2 = 2 nitrate + NAD(+) + H(+)</text>
        <dbReference type="Rhea" id="RHEA:19469"/>
        <dbReference type="ChEBI" id="CHEBI:15378"/>
        <dbReference type="ChEBI" id="CHEBI:15379"/>
        <dbReference type="ChEBI" id="CHEBI:16480"/>
        <dbReference type="ChEBI" id="CHEBI:17632"/>
        <dbReference type="ChEBI" id="CHEBI:57540"/>
        <dbReference type="ChEBI" id="CHEBI:57945"/>
        <dbReference type="EC" id="1.14.12.17"/>
    </reaction>
</comment>
<dbReference type="InterPro" id="IPR039261">
    <property type="entry name" value="FNR_nucleotide-bd"/>
</dbReference>
<accession>A0ABV3EZ91</accession>
<dbReference type="InterPro" id="IPR017938">
    <property type="entry name" value="Riboflavin_synthase-like_b-brl"/>
</dbReference>
<feature type="domain" description="FAD-binding FR-type" evidence="14">
    <location>
        <begin position="181"/>
        <end position="279"/>
    </location>
</feature>
<name>A0ABV3EZ91_9ACTN</name>
<dbReference type="InterPro" id="IPR001433">
    <property type="entry name" value="OxRdtase_FAD/NAD-bd"/>
</dbReference>
<feature type="region of interest" description="Disordered" evidence="12">
    <location>
        <begin position="400"/>
        <end position="437"/>
    </location>
</feature>
<dbReference type="Gene3D" id="2.40.30.10">
    <property type="entry name" value="Translation factors"/>
    <property type="match status" value="1"/>
</dbReference>
<dbReference type="InterPro" id="IPR009050">
    <property type="entry name" value="Globin-like_sf"/>
</dbReference>
<dbReference type="Gene3D" id="1.10.490.10">
    <property type="entry name" value="Globins"/>
    <property type="match status" value="1"/>
</dbReference>
<keyword evidence="11" id="KW-0349">Heme</keyword>
<dbReference type="InterPro" id="IPR050415">
    <property type="entry name" value="MRET"/>
</dbReference>
<keyword evidence="6" id="KW-0521">NADP</keyword>
<dbReference type="Pfam" id="PF00042">
    <property type="entry name" value="Globin"/>
    <property type="match status" value="1"/>
</dbReference>
<dbReference type="SUPFAM" id="SSF52343">
    <property type="entry name" value="Ferredoxin reductase-like, C-terminal NADP-linked domain"/>
    <property type="match status" value="1"/>
</dbReference>
<keyword evidence="8" id="KW-0520">NAD</keyword>
<dbReference type="InterPro" id="IPR017927">
    <property type="entry name" value="FAD-bd_FR_type"/>
</dbReference>
<keyword evidence="5" id="KW-0001">2Fe-2S</keyword>
<evidence type="ECO:0000256" key="11">
    <source>
        <dbReference type="RuleBase" id="RU000356"/>
    </source>
</evidence>
<evidence type="ECO:0000259" key="14">
    <source>
        <dbReference type="PROSITE" id="PS51384"/>
    </source>
</evidence>
<evidence type="ECO:0000256" key="9">
    <source>
        <dbReference type="ARBA" id="ARBA00048649"/>
    </source>
</evidence>
<evidence type="ECO:0000313" key="16">
    <source>
        <dbReference type="Proteomes" id="UP001551584"/>
    </source>
</evidence>
<dbReference type="PROSITE" id="PS01033">
    <property type="entry name" value="GLOBIN"/>
    <property type="match status" value="1"/>
</dbReference>
<evidence type="ECO:0000256" key="3">
    <source>
        <dbReference type="ARBA" id="ARBA00006401"/>
    </source>
</evidence>
<evidence type="ECO:0000256" key="2">
    <source>
        <dbReference type="ARBA" id="ARBA00001974"/>
    </source>
</evidence>
<evidence type="ECO:0000256" key="6">
    <source>
        <dbReference type="ARBA" id="ARBA00022857"/>
    </source>
</evidence>
<feature type="compositionally biased region" description="Low complexity" evidence="12">
    <location>
        <begin position="420"/>
        <end position="437"/>
    </location>
</feature>
<dbReference type="SUPFAM" id="SSF63380">
    <property type="entry name" value="Riboflavin synthase domain-like"/>
    <property type="match status" value="1"/>
</dbReference>
<sequence length="437" mass="47359">MKDYHALPARQEAMRLRQQLLSPAQPVTGPHAGHAGPDPHVYDGAADQALIVRDLPAVAPLATLIDRLYHAMFTRHPYLRQLFPESMDFQRAHLEHAFRFAIEHLDRPAELAGFCTRLGSGHRRLGVLPAHYHVFEESLVEALRATAGEAWERETERAWVRMHRFVTGAMIDGAAGTAREPGRWRATVVRHELRAPDLAVLRLHPCEPFHHRAGQYVPVQSPLLPHTWRSYTLACAPAGDLELHVRCVAAGGVSEALVTRTAPGDELHLGRPDGDTVLDDDLDRDVLIVAGGTGWATARALLEELVRRRPLGRTVHLFVGARSAAGFYDDAALTRLEARAPWLRVTRVTDADGPDPLPAALLRHADLSDRTAYLSGPAGLVATAAALLRRAGVPDHRIRHDPFPVGPGPVAPSGPPPAPGGSAARGAARTAPAGFPG</sequence>
<dbReference type="EC" id="1.14.12.17" evidence="4"/>
<dbReference type="PANTHER" id="PTHR47354:SF5">
    <property type="entry name" value="PROTEIN RFBI"/>
    <property type="match status" value="1"/>
</dbReference>
<dbReference type="PROSITE" id="PS51384">
    <property type="entry name" value="FAD_FR"/>
    <property type="match status" value="1"/>
</dbReference>
<keyword evidence="11" id="KW-0813">Transport</keyword>
<evidence type="ECO:0000259" key="13">
    <source>
        <dbReference type="PROSITE" id="PS01033"/>
    </source>
</evidence>
<evidence type="ECO:0000256" key="4">
    <source>
        <dbReference type="ARBA" id="ARBA00012229"/>
    </source>
</evidence>
<comment type="cofactor">
    <cofactor evidence="2">
        <name>FAD</name>
        <dbReference type="ChEBI" id="CHEBI:57692"/>
    </cofactor>
</comment>
<dbReference type="CDD" id="cd19753">
    <property type="entry name" value="Mb-like_oxidoreductase"/>
    <property type="match status" value="1"/>
</dbReference>
<comment type="catalytic activity">
    <reaction evidence="10">
        <text>2 nitric oxide + NADPH + 2 O2 = 2 nitrate + NADP(+) + H(+)</text>
        <dbReference type="Rhea" id="RHEA:19465"/>
        <dbReference type="ChEBI" id="CHEBI:15378"/>
        <dbReference type="ChEBI" id="CHEBI:15379"/>
        <dbReference type="ChEBI" id="CHEBI:16480"/>
        <dbReference type="ChEBI" id="CHEBI:17632"/>
        <dbReference type="ChEBI" id="CHEBI:57783"/>
        <dbReference type="ChEBI" id="CHEBI:58349"/>
        <dbReference type="EC" id="1.14.12.17"/>
    </reaction>
</comment>
<dbReference type="SUPFAM" id="SSF46458">
    <property type="entry name" value="Globin-like"/>
    <property type="match status" value="1"/>
</dbReference>
<dbReference type="Proteomes" id="UP001551584">
    <property type="component" value="Unassembled WGS sequence"/>
</dbReference>
<keyword evidence="11" id="KW-0408">Iron</keyword>
<evidence type="ECO:0000256" key="8">
    <source>
        <dbReference type="ARBA" id="ARBA00023027"/>
    </source>
</evidence>
<evidence type="ECO:0000256" key="5">
    <source>
        <dbReference type="ARBA" id="ARBA00022714"/>
    </source>
</evidence>
<reference evidence="15 16" key="1">
    <citation type="submission" date="2024-06" db="EMBL/GenBank/DDBJ databases">
        <title>The Natural Products Discovery Center: Release of the First 8490 Sequenced Strains for Exploring Actinobacteria Biosynthetic Diversity.</title>
        <authorList>
            <person name="Kalkreuter E."/>
            <person name="Kautsar S.A."/>
            <person name="Yang D."/>
            <person name="Bader C.D."/>
            <person name="Teijaro C.N."/>
            <person name="Fluegel L."/>
            <person name="Davis C.M."/>
            <person name="Simpson J.R."/>
            <person name="Lauterbach L."/>
            <person name="Steele A.D."/>
            <person name="Gui C."/>
            <person name="Meng S."/>
            <person name="Li G."/>
            <person name="Viehrig K."/>
            <person name="Ye F."/>
            <person name="Su P."/>
            <person name="Kiefer A.F."/>
            <person name="Nichols A."/>
            <person name="Cepeda A.J."/>
            <person name="Yan W."/>
            <person name="Fan B."/>
            <person name="Jiang Y."/>
            <person name="Adhikari A."/>
            <person name="Zheng C.-J."/>
            <person name="Schuster L."/>
            <person name="Cowan T.M."/>
            <person name="Smanski M.J."/>
            <person name="Chevrette M.G."/>
            <person name="De Carvalho L.P.S."/>
            <person name="Shen B."/>
        </authorList>
    </citation>
    <scope>NUCLEOTIDE SEQUENCE [LARGE SCALE GENOMIC DNA]</scope>
    <source>
        <strain evidence="15 16">NPDC048117</strain>
    </source>
</reference>
<keyword evidence="7" id="KW-0411">Iron-sulfur</keyword>
<dbReference type="PANTHER" id="PTHR47354">
    <property type="entry name" value="NADH OXIDOREDUCTASE HCR"/>
    <property type="match status" value="1"/>
</dbReference>
<feature type="domain" description="Globin" evidence="13">
    <location>
        <begin position="42"/>
        <end position="175"/>
    </location>
</feature>
<comment type="similarity">
    <text evidence="11">Belongs to the globin family.</text>
</comment>
<evidence type="ECO:0000256" key="7">
    <source>
        <dbReference type="ARBA" id="ARBA00023014"/>
    </source>
</evidence>
<evidence type="ECO:0000256" key="1">
    <source>
        <dbReference type="ARBA" id="ARBA00001970"/>
    </source>
</evidence>
<dbReference type="Pfam" id="PF00970">
    <property type="entry name" value="FAD_binding_6"/>
    <property type="match status" value="1"/>
</dbReference>
<evidence type="ECO:0000256" key="10">
    <source>
        <dbReference type="ARBA" id="ARBA00049433"/>
    </source>
</evidence>
<dbReference type="Pfam" id="PF00175">
    <property type="entry name" value="NAD_binding_1"/>
    <property type="match status" value="1"/>
</dbReference>
<dbReference type="PRINTS" id="PR00410">
    <property type="entry name" value="PHEHYDRXLASE"/>
</dbReference>
<comment type="cofactor">
    <cofactor evidence="1">
        <name>heme b</name>
        <dbReference type="ChEBI" id="CHEBI:60344"/>
    </cofactor>
</comment>
<comment type="caution">
    <text evidence="15">The sequence shown here is derived from an EMBL/GenBank/DDBJ whole genome shotgun (WGS) entry which is preliminary data.</text>
</comment>
<organism evidence="15 16">
    <name type="scientific">Streptomyces chilikensis</name>
    <dbReference type="NCBI Taxonomy" id="1194079"/>
    <lineage>
        <taxon>Bacteria</taxon>
        <taxon>Bacillati</taxon>
        <taxon>Actinomycetota</taxon>
        <taxon>Actinomycetes</taxon>
        <taxon>Kitasatosporales</taxon>
        <taxon>Streptomycetaceae</taxon>
        <taxon>Streptomyces</taxon>
    </lineage>
</organism>
<dbReference type="Gene3D" id="3.40.50.80">
    <property type="entry name" value="Nucleotide-binding domain of ferredoxin-NADP reductase (FNR) module"/>
    <property type="match status" value="1"/>
</dbReference>
<comment type="similarity">
    <text evidence="3">In the C-terminal section; belongs to the flavoprotein pyridine nucleotide cytochrome reductase family.</text>
</comment>
<dbReference type="EMBL" id="JBEZNA010000128">
    <property type="protein sequence ID" value="MEU9581535.1"/>
    <property type="molecule type" value="Genomic_DNA"/>
</dbReference>
<dbReference type="RefSeq" id="WP_359278251.1">
    <property type="nucleotide sequence ID" value="NZ_JBEZNA010000128.1"/>
</dbReference>
<dbReference type="InterPro" id="IPR008333">
    <property type="entry name" value="Cbr1-like_FAD-bd_dom"/>
</dbReference>
<evidence type="ECO:0000256" key="12">
    <source>
        <dbReference type="SAM" id="MobiDB-lite"/>
    </source>
</evidence>
<gene>
    <name evidence="15" type="ORF">AB0D95_30430</name>
</gene>
<keyword evidence="16" id="KW-1185">Reference proteome</keyword>
<keyword evidence="11" id="KW-0561">Oxygen transport</keyword>
<dbReference type="InterPro" id="IPR000971">
    <property type="entry name" value="Globin"/>
</dbReference>
<proteinExistence type="inferred from homology"/>
<protein>
    <recommendedName>
        <fullName evidence="4">nitric oxide dioxygenase</fullName>
        <ecNumber evidence="4">1.14.12.17</ecNumber>
    </recommendedName>
</protein>